<accession>A0A1W1VSS3</accession>
<dbReference type="PANTHER" id="PTHR10629:SF52">
    <property type="entry name" value="DNA (CYTOSINE-5)-METHYLTRANSFERASE 1"/>
    <property type="match status" value="1"/>
</dbReference>
<comment type="similarity">
    <text evidence="6 7">Belongs to the class I-like SAM-binding methyltransferase superfamily. C5-methyltransferase family.</text>
</comment>
<proteinExistence type="inferred from homology"/>
<dbReference type="Pfam" id="PF00145">
    <property type="entry name" value="DNA_methylase"/>
    <property type="match status" value="1"/>
</dbReference>
<keyword evidence="9" id="KW-1185">Reference proteome</keyword>
<keyword evidence="5" id="KW-0680">Restriction system</keyword>
<dbReference type="EMBL" id="LT838272">
    <property type="protein sequence ID" value="SMB95934.1"/>
    <property type="molecule type" value="Genomic_DNA"/>
</dbReference>
<evidence type="ECO:0000313" key="9">
    <source>
        <dbReference type="Proteomes" id="UP000192569"/>
    </source>
</evidence>
<evidence type="ECO:0000256" key="4">
    <source>
        <dbReference type="ARBA" id="ARBA00022691"/>
    </source>
</evidence>
<gene>
    <name evidence="8" type="ORF">SAMN00808754_1359</name>
</gene>
<dbReference type="Proteomes" id="UP000192569">
    <property type="component" value="Chromosome I"/>
</dbReference>
<dbReference type="GO" id="GO:0003886">
    <property type="term" value="F:DNA (cytosine-5-)-methyltransferase activity"/>
    <property type="evidence" value="ECO:0007669"/>
    <property type="project" value="UniProtKB-EC"/>
</dbReference>
<feature type="active site" evidence="6">
    <location>
        <position position="112"/>
    </location>
</feature>
<dbReference type="InterPro" id="IPR029063">
    <property type="entry name" value="SAM-dependent_MTases_sf"/>
</dbReference>
<dbReference type="GO" id="GO:0032259">
    <property type="term" value="P:methylation"/>
    <property type="evidence" value="ECO:0007669"/>
    <property type="project" value="UniProtKB-KW"/>
</dbReference>
<dbReference type="Gene3D" id="3.40.50.150">
    <property type="entry name" value="Vaccinia Virus protein VP39"/>
    <property type="match status" value="1"/>
</dbReference>
<evidence type="ECO:0000256" key="2">
    <source>
        <dbReference type="ARBA" id="ARBA00022603"/>
    </source>
</evidence>
<keyword evidence="2 6" id="KW-0489">Methyltransferase</keyword>
<dbReference type="NCBIfam" id="TIGR00675">
    <property type="entry name" value="dcm"/>
    <property type="match status" value="1"/>
</dbReference>
<dbReference type="InterPro" id="IPR001525">
    <property type="entry name" value="C5_MeTfrase"/>
</dbReference>
<evidence type="ECO:0000256" key="3">
    <source>
        <dbReference type="ARBA" id="ARBA00022679"/>
    </source>
</evidence>
<dbReference type="GO" id="GO:0009307">
    <property type="term" value="P:DNA restriction-modification system"/>
    <property type="evidence" value="ECO:0007669"/>
    <property type="project" value="UniProtKB-KW"/>
</dbReference>
<evidence type="ECO:0000256" key="7">
    <source>
        <dbReference type="RuleBase" id="RU000416"/>
    </source>
</evidence>
<protein>
    <recommendedName>
        <fullName evidence="1">DNA (cytosine-5-)-methyltransferase</fullName>
        <ecNumber evidence="1">2.1.1.37</ecNumber>
    </recommendedName>
</protein>
<keyword evidence="3 6" id="KW-0808">Transferase</keyword>
<dbReference type="STRING" id="698762.SAMN00808754_1359"/>
<sequence>MLAQGMVAGNQSLALGPAPELAVEVPLLSFFTGAGFLDLGFMQAGFKIIWCNEYNRSFVKGYEYGVASLTGREPCKVNTESIVNLGARQIAKEAFGNTPRPGLFGIIGGPPCPDFSVGGKNRGENGEQGRLSKVFVDKILDLQPVFFLYENVPGLIRTAKHREFLRRLLTQLETHYTLDYKVLNALEYGVPQDRERLFVVGFHKKWLKRYFGQLPVLGGWFPWPEPLYPDAKNKYPWPDLSPFGGEPEKPEGIPDELVVGPLICNTEEIARLPNGLEGFRPYSRKFLTIPEGDVSRKSFKRLHRWRYSPTAAYGNNEVHLHPTLPRRLTVREAMRIQTVPDGYALPPDLPLSDKFKMIGNGVPVRLAYAVALSFIKVLRGELNGYV</sequence>
<dbReference type="PROSITE" id="PS51679">
    <property type="entry name" value="SAM_MT_C5"/>
    <property type="match status" value="1"/>
</dbReference>
<evidence type="ECO:0000256" key="1">
    <source>
        <dbReference type="ARBA" id="ARBA00011975"/>
    </source>
</evidence>
<dbReference type="AlphaFoldDB" id="A0A1W1VSS3"/>
<evidence type="ECO:0000313" key="8">
    <source>
        <dbReference type="EMBL" id="SMB95934.1"/>
    </source>
</evidence>
<evidence type="ECO:0000256" key="5">
    <source>
        <dbReference type="ARBA" id="ARBA00022747"/>
    </source>
</evidence>
<keyword evidence="4 6" id="KW-0949">S-adenosyl-L-methionine</keyword>
<dbReference type="REBASE" id="196848">
    <property type="entry name" value="M.TtoToBEORF1359P"/>
</dbReference>
<dbReference type="SUPFAM" id="SSF53335">
    <property type="entry name" value="S-adenosyl-L-methionine-dependent methyltransferases"/>
    <property type="match status" value="1"/>
</dbReference>
<dbReference type="EC" id="2.1.1.37" evidence="1"/>
<name>A0A1W1VSS3_9FIRM</name>
<dbReference type="Gene3D" id="3.90.120.10">
    <property type="entry name" value="DNA Methylase, subunit A, domain 2"/>
    <property type="match status" value="1"/>
</dbReference>
<evidence type="ECO:0000256" key="6">
    <source>
        <dbReference type="PROSITE-ProRule" id="PRU01016"/>
    </source>
</evidence>
<dbReference type="InterPro" id="IPR050390">
    <property type="entry name" value="C5-Methyltransferase"/>
</dbReference>
<dbReference type="PRINTS" id="PR00105">
    <property type="entry name" value="C5METTRFRASE"/>
</dbReference>
<reference evidence="8 9" key="1">
    <citation type="submission" date="2017-04" db="EMBL/GenBank/DDBJ databases">
        <authorList>
            <person name="Afonso C.L."/>
            <person name="Miller P.J."/>
            <person name="Scott M.A."/>
            <person name="Spackman E."/>
            <person name="Goraichik I."/>
            <person name="Dimitrov K.M."/>
            <person name="Suarez D.L."/>
            <person name="Swayne D.E."/>
        </authorList>
    </citation>
    <scope>NUCLEOTIDE SEQUENCE [LARGE SCALE GENOMIC DNA]</scope>
    <source>
        <strain evidence="8 9">ToBE</strain>
    </source>
</reference>
<dbReference type="PANTHER" id="PTHR10629">
    <property type="entry name" value="CYTOSINE-SPECIFIC METHYLTRANSFERASE"/>
    <property type="match status" value="1"/>
</dbReference>
<organism evidence="8 9">
    <name type="scientific">Thermanaeromonas toyohensis ToBE</name>
    <dbReference type="NCBI Taxonomy" id="698762"/>
    <lineage>
        <taxon>Bacteria</taxon>
        <taxon>Bacillati</taxon>
        <taxon>Bacillota</taxon>
        <taxon>Clostridia</taxon>
        <taxon>Neomoorellales</taxon>
        <taxon>Neomoorellaceae</taxon>
        <taxon>Thermanaeromonas</taxon>
    </lineage>
</organism>